<dbReference type="Proteomes" id="UP000000709">
    <property type="component" value="Unassembled WGS sequence"/>
</dbReference>
<feature type="compositionally biased region" description="Basic and acidic residues" evidence="1">
    <location>
        <begin position="528"/>
        <end position="549"/>
    </location>
</feature>
<keyword evidence="3" id="KW-1185">Reference proteome</keyword>
<dbReference type="InterPro" id="IPR036322">
    <property type="entry name" value="WD40_repeat_dom_sf"/>
</dbReference>
<organism evidence="3">
    <name type="scientific">Spathaspora passalidarum (strain NRRL Y-27907 / 11-Y1)</name>
    <dbReference type="NCBI Taxonomy" id="619300"/>
    <lineage>
        <taxon>Eukaryota</taxon>
        <taxon>Fungi</taxon>
        <taxon>Dikarya</taxon>
        <taxon>Ascomycota</taxon>
        <taxon>Saccharomycotina</taxon>
        <taxon>Pichiomycetes</taxon>
        <taxon>Debaryomycetaceae</taxon>
        <taxon>Spathaspora</taxon>
    </lineage>
</organism>
<dbReference type="KEGG" id="spaa:SPAPADRAFT_66869"/>
<dbReference type="OMA" id="EEIEMIC"/>
<dbReference type="HOGENOM" id="CLU_005113_1_0_1"/>
<dbReference type="PANTHER" id="PTHR45589:SF1">
    <property type="entry name" value="WD REPEAT DOMAIN 62, ISOFORM G"/>
    <property type="match status" value="1"/>
</dbReference>
<evidence type="ECO:0000256" key="1">
    <source>
        <dbReference type="SAM" id="MobiDB-lite"/>
    </source>
</evidence>
<dbReference type="GeneID" id="18875123"/>
<dbReference type="InterPro" id="IPR015943">
    <property type="entry name" value="WD40/YVTN_repeat-like_dom_sf"/>
</dbReference>
<feature type="region of interest" description="Disordered" evidence="1">
    <location>
        <begin position="526"/>
        <end position="560"/>
    </location>
</feature>
<dbReference type="AlphaFoldDB" id="G3APR1"/>
<dbReference type="InterPro" id="IPR052779">
    <property type="entry name" value="WDR62"/>
</dbReference>
<dbReference type="RefSeq" id="XP_007375508.1">
    <property type="nucleotide sequence ID" value="XM_007375446.1"/>
</dbReference>
<dbReference type="eggNOG" id="KOG1408">
    <property type="taxonomic scope" value="Eukaryota"/>
</dbReference>
<dbReference type="PANTHER" id="PTHR45589">
    <property type="entry name" value="WD REPEAT DOMAIN 62, ISOFORM G"/>
    <property type="match status" value="1"/>
</dbReference>
<evidence type="ECO:0000313" key="2">
    <source>
        <dbReference type="EMBL" id="EGW32232.1"/>
    </source>
</evidence>
<accession>G3APR1</accession>
<reference evidence="2 3" key="1">
    <citation type="journal article" date="2011" name="Proc. Natl. Acad. Sci. U.S.A.">
        <title>Comparative genomics of xylose-fermenting fungi for enhanced biofuel production.</title>
        <authorList>
            <person name="Wohlbach D.J."/>
            <person name="Kuo A."/>
            <person name="Sato T.K."/>
            <person name="Potts K.M."/>
            <person name="Salamov A.A."/>
            <person name="LaButti K.M."/>
            <person name="Sun H."/>
            <person name="Clum A."/>
            <person name="Pangilinan J.L."/>
            <person name="Lindquist E.A."/>
            <person name="Lucas S."/>
            <person name="Lapidus A."/>
            <person name="Jin M."/>
            <person name="Gunawan C."/>
            <person name="Balan V."/>
            <person name="Dale B.E."/>
            <person name="Jeffries T.W."/>
            <person name="Zinkel R."/>
            <person name="Barry K.W."/>
            <person name="Grigoriev I.V."/>
            <person name="Gasch A.P."/>
        </authorList>
    </citation>
    <scope>NUCLEOTIDE SEQUENCE [LARGE SCALE GENOMIC DNA]</scope>
    <source>
        <strain evidence="3">NRRL Y-27907 / 11-Y1</strain>
    </source>
</reference>
<protein>
    <submittedName>
        <fullName evidence="2">Uncharacterized protein</fullName>
    </submittedName>
</protein>
<gene>
    <name evidence="2" type="ORF">SPAPADRAFT_66869</name>
</gene>
<name>G3APR1_SPAPN</name>
<dbReference type="OrthoDB" id="6252103at2759"/>
<evidence type="ECO:0000313" key="3">
    <source>
        <dbReference type="Proteomes" id="UP000000709"/>
    </source>
</evidence>
<sequence length="688" mass="77412">MLSMGVSLVCSNRCSSVVNRLLWHENMIITLGLRIIKVWKFDHDAKTNVLRGKNVILGNLINSNFIDACVLNDDEILVITNVNQLILLKLNSDVPKLYSLQGPEQEFGSLDYDQEKVWFGTSDYKITSLEISELKQIETASRSASPSRRVSLLSPSKELSIPVKPIIKVVNFSTDKLLVLNDDEQIKFIDKKSNAEIVLTQSIIKDLGGVSVHSNEFLAFSKQGMIKKIDKDLNVKDLLSFKLPSGTILANSMTAVEQFNDKLIIGDKYGGLYISKLENEEYTTIFQTKAHSSSINEIIAFTFEEIEMICSIGRDRMIQFFRNYQGKYELVETVPIHQGNLLKVIHHEGIIYVCSSDRTISVHSLYKSEDSVQMTHDKVITLKATPITMNILDDELIVSQSDKTVQIYNISEEIEFSRMVRFINSQTNEFIQIENFIKYEQYLIGWASDKSLRVFNYNGGSEISVVWGHSDSIVGLFMHGTKLVSIGSDGCLFTWSLQAPAVTPQRSEIETPSPIINKQVSRKILPKSQEKLASERRSPVRSPERRLSEKPSPLKPAKTLLPPAKIITRRSSTPNLSARLTAASISTPKLQSPLKSISPNKPVLSTPVLTKKPPHVVVNEVTSPVDGILNRLEDINKKVNLLSSGDRKIVGDKLVQMLESINQPHHQDMLEKYSDLLVDMVEKKLNMK</sequence>
<dbReference type="SUPFAM" id="SSF50978">
    <property type="entry name" value="WD40 repeat-like"/>
    <property type="match status" value="2"/>
</dbReference>
<proteinExistence type="predicted"/>
<dbReference type="EMBL" id="GL996502">
    <property type="protein sequence ID" value="EGW32232.1"/>
    <property type="molecule type" value="Genomic_DNA"/>
</dbReference>
<dbReference type="InParanoid" id="G3APR1"/>
<dbReference type="Gene3D" id="2.130.10.10">
    <property type="entry name" value="YVTN repeat-like/Quinoprotein amine dehydrogenase"/>
    <property type="match status" value="1"/>
</dbReference>